<dbReference type="PANTHER" id="PTHR12358">
    <property type="entry name" value="SPHINGOSINE KINASE"/>
    <property type="match status" value="1"/>
</dbReference>
<feature type="compositionally biased region" description="Polar residues" evidence="1">
    <location>
        <begin position="879"/>
        <end position="893"/>
    </location>
</feature>
<dbReference type="EC" id="2.7.1.91" evidence="3"/>
<dbReference type="OrthoDB" id="3853857at2759"/>
<dbReference type="InterPro" id="IPR017438">
    <property type="entry name" value="ATP-NAD_kinase_N"/>
</dbReference>
<dbReference type="GO" id="GO:0008481">
    <property type="term" value="F:sphingosine kinase activity"/>
    <property type="evidence" value="ECO:0007669"/>
    <property type="project" value="UniProtKB-EC"/>
</dbReference>
<proteinExistence type="predicted"/>
<keyword evidence="3" id="KW-0808">Transferase</keyword>
<comment type="caution">
    <text evidence="3">The sequence shown here is derived from an EMBL/GenBank/DDBJ whole genome shotgun (WGS) entry which is preliminary data.</text>
</comment>
<feature type="domain" description="DAGKc" evidence="2">
    <location>
        <begin position="128"/>
        <end position="265"/>
    </location>
</feature>
<feature type="region of interest" description="Disordered" evidence="1">
    <location>
        <begin position="566"/>
        <end position="604"/>
    </location>
</feature>
<gene>
    <name evidence="3" type="primary">SPHK1</name>
    <name evidence="3" type="ORF">H4R34_004030</name>
</gene>
<evidence type="ECO:0000313" key="3">
    <source>
        <dbReference type="EMBL" id="KAJ1976310.1"/>
    </source>
</evidence>
<dbReference type="GO" id="GO:0046512">
    <property type="term" value="P:sphingosine biosynthetic process"/>
    <property type="evidence" value="ECO:0007669"/>
    <property type="project" value="TreeGrafter"/>
</dbReference>
<dbReference type="Pfam" id="PF00781">
    <property type="entry name" value="DAGK_cat"/>
    <property type="match status" value="1"/>
</dbReference>
<feature type="compositionally biased region" description="Polar residues" evidence="1">
    <location>
        <begin position="545"/>
        <end position="556"/>
    </location>
</feature>
<feature type="region of interest" description="Disordered" evidence="1">
    <location>
        <begin position="925"/>
        <end position="1016"/>
    </location>
</feature>
<dbReference type="SMART" id="SM00046">
    <property type="entry name" value="DAGKc"/>
    <property type="match status" value="1"/>
</dbReference>
<organism evidence="3 4">
    <name type="scientific">Dimargaris verticillata</name>
    <dbReference type="NCBI Taxonomy" id="2761393"/>
    <lineage>
        <taxon>Eukaryota</taxon>
        <taxon>Fungi</taxon>
        <taxon>Fungi incertae sedis</taxon>
        <taxon>Zoopagomycota</taxon>
        <taxon>Kickxellomycotina</taxon>
        <taxon>Dimargaritomycetes</taxon>
        <taxon>Dimargaritales</taxon>
        <taxon>Dimargaritaceae</taxon>
        <taxon>Dimargaris</taxon>
    </lineage>
</organism>
<dbReference type="Gene3D" id="3.40.50.10330">
    <property type="entry name" value="Probable inorganic polyphosphate/atp-NAD kinase, domain 1"/>
    <property type="match status" value="1"/>
</dbReference>
<dbReference type="GO" id="GO:0016020">
    <property type="term" value="C:membrane"/>
    <property type="evidence" value="ECO:0007669"/>
    <property type="project" value="TreeGrafter"/>
</dbReference>
<dbReference type="InterPro" id="IPR001206">
    <property type="entry name" value="Diacylglycerol_kinase_cat_dom"/>
</dbReference>
<feature type="region of interest" description="Disordered" evidence="1">
    <location>
        <begin position="745"/>
        <end position="813"/>
    </location>
</feature>
<evidence type="ECO:0000256" key="1">
    <source>
        <dbReference type="SAM" id="MobiDB-lite"/>
    </source>
</evidence>
<dbReference type="InterPro" id="IPR016064">
    <property type="entry name" value="NAD/diacylglycerol_kinase_sf"/>
</dbReference>
<dbReference type="Gene3D" id="2.60.200.40">
    <property type="match status" value="1"/>
</dbReference>
<dbReference type="PANTHER" id="PTHR12358:SF31">
    <property type="entry name" value="ACYLGLYCEROL KINASE, MITOCHONDRIAL"/>
    <property type="match status" value="1"/>
</dbReference>
<feature type="region of interest" description="Disordered" evidence="1">
    <location>
        <begin position="658"/>
        <end position="679"/>
    </location>
</feature>
<dbReference type="SUPFAM" id="SSF111331">
    <property type="entry name" value="NAD kinase/diacylglycerol kinase-like"/>
    <property type="match status" value="1"/>
</dbReference>
<evidence type="ECO:0000259" key="2">
    <source>
        <dbReference type="PROSITE" id="PS50146"/>
    </source>
</evidence>
<feature type="region of interest" description="Disordered" evidence="1">
    <location>
        <begin position="685"/>
        <end position="704"/>
    </location>
</feature>
<reference evidence="3" key="1">
    <citation type="submission" date="2022-07" db="EMBL/GenBank/DDBJ databases">
        <title>Phylogenomic reconstructions and comparative analyses of Kickxellomycotina fungi.</title>
        <authorList>
            <person name="Reynolds N.K."/>
            <person name="Stajich J.E."/>
            <person name="Barry K."/>
            <person name="Grigoriev I.V."/>
            <person name="Crous P."/>
            <person name="Smith M.E."/>
        </authorList>
    </citation>
    <scope>NUCLEOTIDE SEQUENCE</scope>
    <source>
        <strain evidence="3">RSA 567</strain>
    </source>
</reference>
<dbReference type="AlphaFoldDB" id="A0A9W8EC26"/>
<dbReference type="Proteomes" id="UP001151582">
    <property type="component" value="Unassembled WGS sequence"/>
</dbReference>
<keyword evidence="3" id="KW-0418">Kinase</keyword>
<feature type="region of interest" description="Disordered" evidence="1">
    <location>
        <begin position="538"/>
        <end position="557"/>
    </location>
</feature>
<feature type="region of interest" description="Disordered" evidence="1">
    <location>
        <begin position="857"/>
        <end position="893"/>
    </location>
</feature>
<keyword evidence="4" id="KW-1185">Reference proteome</keyword>
<dbReference type="PROSITE" id="PS50146">
    <property type="entry name" value="DAGK"/>
    <property type="match status" value="1"/>
</dbReference>
<feature type="region of interest" description="Disordered" evidence="1">
    <location>
        <begin position="629"/>
        <end position="648"/>
    </location>
</feature>
<dbReference type="InterPro" id="IPR050187">
    <property type="entry name" value="Lipid_Phosphate_FormReg"/>
</dbReference>
<name>A0A9W8EC26_9FUNG</name>
<protein>
    <submittedName>
        <fullName evidence="3">Sphingosine kinase 1</fullName>
        <ecNumber evidence="3">2.7.1.91</ecNumber>
    </submittedName>
</protein>
<dbReference type="GO" id="GO:0005737">
    <property type="term" value="C:cytoplasm"/>
    <property type="evidence" value="ECO:0007669"/>
    <property type="project" value="TreeGrafter"/>
</dbReference>
<evidence type="ECO:0000313" key="4">
    <source>
        <dbReference type="Proteomes" id="UP001151582"/>
    </source>
</evidence>
<feature type="compositionally biased region" description="Low complexity" evidence="1">
    <location>
        <begin position="996"/>
        <end position="1010"/>
    </location>
</feature>
<feature type="compositionally biased region" description="Low complexity" evidence="1">
    <location>
        <begin position="857"/>
        <end position="877"/>
    </location>
</feature>
<sequence>MGVLQGLLSVDTDAVVFKDQTRARSLMSGRRTTAPSSSNQVIAVPLYSIFGACLTPPQKYKYKTCADLAADSDTTTSTHFTVATLLLRKNKKPVFEPWTFRCASADEAHYWSQVIHAASRGARVEDALPTRRICVLVNPYGGTNKAVKLFDRWVRPMCVVAKVDVELRSTQHSDYAYEFGQSVDPQAYSAIVTLSGDGLLHQIVNGIMSRMDWQQAIKIPLGIIPGGTSNGLAKSLDIGSVESATLAVIKGRTNPMDVIALSRPDGSVTYGHLNTLWGIIADVDIESEKIRWAGSMRLSIWGLIRLLQLRKYQGRLHILPAEVDADGQVPNAPVARSTLHEVPPRFALPEIRFDTEETEGFSTNLLQHTAVWDQKVKSLPATTPAALVDSVTASANHSTPPSNGTREVLTVKAAPYPNYSGLAPKPSGDHAPDVVFPVSGQLPAPWETFEGPFVQVTTVNVPWIAADVLTSPHARLNDGTFDVVWLEDPPRTKLVQYLVDPATSATQLNQGHFHHRKARAIILEPVGRKVSGTVTTTATTRPGAQHTQPSLTSRVSRSSHDLYHAYHHSADPLPKLTSERDRTRSSTTIPNATGPGSTDEDKGKKFMKRAATLKVPGKQGWRARMASLGNSHSTELSREKPLPAISSPGRYSRLFRAHRKPSEPSVTTAPLNDASDPLLESEQRDCDPFLQTGPQDTKAKRNSKNRFSTVLANLWRSGPCSGTQGFNEGQETSQSNEVPLRGVMGRYQSTPSLSPTSPHPTSPLLGSADEAARTALLHGPSSGRGHDSRSGAETPANGMASPKEGYHPGILDIDGEEIPCGPVKLESIPGLLTMIVPSWFSETKYLRRIRENQRAQADANATAAGAGGNDTANTGGAKSSLSQRPLSGLSTHELSHNTPAFAVTDGLPISIGTRIETIDPAEQRQLASDGVSPATNQAVDACDGPLHPDSLGRNNRPNSGDAGSVPRPSNKLSAFPAVSRQMRRQQLLYKQAHGFTSTPSDSSPQSSYTSLGSFRV</sequence>
<accession>A0A9W8EC26</accession>
<dbReference type="EMBL" id="JANBQB010000444">
    <property type="protein sequence ID" value="KAJ1976310.1"/>
    <property type="molecule type" value="Genomic_DNA"/>
</dbReference>